<sequence>MNAKDQPSWLKPTRIGLGIAVVILLAVFALGIINHQPLLAIICSSAFAAVFASWTGIEVTAKRTVAEDPAKDPQRTTASATAASEPSALEAQELLSRASQLRTAAKSGSSWPQITLLLGLGAASSMSMLLFWFVENYNESLVWLPMLGMAVWLVILFAFTTRFSRSTKEGFGERWGMYIGVWGVVWALGIMVGLFVFPTSLLYFSLAALALILVTAVGAWIEASK</sequence>
<dbReference type="OrthoDB" id="4950658at2"/>
<evidence type="ECO:0000256" key="2">
    <source>
        <dbReference type="SAM" id="Phobius"/>
    </source>
</evidence>
<keyword evidence="2" id="KW-0812">Transmembrane</keyword>
<reference evidence="3 4" key="1">
    <citation type="submission" date="2016-11" db="EMBL/GenBank/DDBJ databases">
        <title>Genome sequencing of Zhihengliuella aestuarii B18 antagonistic to Plasmodiophora brassicae.</title>
        <authorList>
            <person name="Luo Y."/>
        </authorList>
    </citation>
    <scope>NUCLEOTIDE SEQUENCE [LARGE SCALE GENOMIC DNA]</scope>
    <source>
        <strain evidence="3 4">B18</strain>
    </source>
</reference>
<proteinExistence type="predicted"/>
<feature type="region of interest" description="Disordered" evidence="1">
    <location>
        <begin position="66"/>
        <end position="88"/>
    </location>
</feature>
<dbReference type="Proteomes" id="UP000183530">
    <property type="component" value="Chromosome"/>
</dbReference>
<organism evidence="3 4">
    <name type="scientific">Neomicrococcus aestuarii</name>
    <dbReference type="NCBI Taxonomy" id="556325"/>
    <lineage>
        <taxon>Bacteria</taxon>
        <taxon>Bacillati</taxon>
        <taxon>Actinomycetota</taxon>
        <taxon>Actinomycetes</taxon>
        <taxon>Micrococcales</taxon>
        <taxon>Micrococcaceae</taxon>
        <taxon>Neomicrococcus</taxon>
    </lineage>
</organism>
<dbReference type="EMBL" id="CP018135">
    <property type="protein sequence ID" value="APF41254.1"/>
    <property type="molecule type" value="Genomic_DNA"/>
</dbReference>
<keyword evidence="2" id="KW-1133">Transmembrane helix</keyword>
<feature type="transmembrane region" description="Helical" evidence="2">
    <location>
        <begin position="12"/>
        <end position="33"/>
    </location>
</feature>
<dbReference type="AlphaFoldDB" id="A0A1L2ZPE8"/>
<evidence type="ECO:0000313" key="4">
    <source>
        <dbReference type="Proteomes" id="UP000183530"/>
    </source>
</evidence>
<keyword evidence="4" id="KW-1185">Reference proteome</keyword>
<evidence type="ECO:0000313" key="3">
    <source>
        <dbReference type="EMBL" id="APF41254.1"/>
    </source>
</evidence>
<feature type="transmembrane region" description="Helical" evidence="2">
    <location>
        <begin position="175"/>
        <end position="196"/>
    </location>
</feature>
<gene>
    <name evidence="3" type="ORF">BHE16_09915</name>
</gene>
<feature type="transmembrane region" description="Helical" evidence="2">
    <location>
        <begin position="202"/>
        <end position="221"/>
    </location>
</feature>
<accession>A0A1L2ZPE8</accession>
<protein>
    <submittedName>
        <fullName evidence="3">Uncharacterized protein</fullName>
    </submittedName>
</protein>
<dbReference type="RefSeq" id="WP_071894722.1">
    <property type="nucleotide sequence ID" value="NZ_CP018135.1"/>
</dbReference>
<feature type="transmembrane region" description="Helical" evidence="2">
    <location>
        <begin position="39"/>
        <end position="57"/>
    </location>
</feature>
<feature type="transmembrane region" description="Helical" evidence="2">
    <location>
        <begin position="140"/>
        <end position="163"/>
    </location>
</feature>
<evidence type="ECO:0000256" key="1">
    <source>
        <dbReference type="SAM" id="MobiDB-lite"/>
    </source>
</evidence>
<keyword evidence="2" id="KW-0472">Membrane</keyword>
<feature type="transmembrane region" description="Helical" evidence="2">
    <location>
        <begin position="114"/>
        <end position="134"/>
    </location>
</feature>
<feature type="compositionally biased region" description="Low complexity" evidence="1">
    <location>
        <begin position="76"/>
        <end position="88"/>
    </location>
</feature>
<name>A0A1L2ZPE8_9MICC</name>
<dbReference type="KEGG" id="nae:BHE16_09915"/>
<dbReference type="STRING" id="556325.BHE16_09915"/>